<dbReference type="AlphaFoldDB" id="A0A1I8AZL7"/>
<organism evidence="1 2">
    <name type="scientific">Meloidogyne hapla</name>
    <name type="common">Root-knot nematode worm</name>
    <dbReference type="NCBI Taxonomy" id="6305"/>
    <lineage>
        <taxon>Eukaryota</taxon>
        <taxon>Metazoa</taxon>
        <taxon>Ecdysozoa</taxon>
        <taxon>Nematoda</taxon>
        <taxon>Chromadorea</taxon>
        <taxon>Rhabditida</taxon>
        <taxon>Tylenchina</taxon>
        <taxon>Tylenchomorpha</taxon>
        <taxon>Tylenchoidea</taxon>
        <taxon>Meloidogynidae</taxon>
        <taxon>Meloidogyninae</taxon>
        <taxon>Meloidogyne</taxon>
    </lineage>
</organism>
<accession>A0A1I8AZL7</accession>
<protein>
    <submittedName>
        <fullName evidence="2">Uncharacterized protein</fullName>
    </submittedName>
</protein>
<evidence type="ECO:0000313" key="2">
    <source>
        <dbReference type="WBParaSite" id="MhA1_Contig117.frz3.gene10"/>
    </source>
</evidence>
<keyword evidence="1" id="KW-1185">Reference proteome</keyword>
<reference evidence="2" key="1">
    <citation type="submission" date="2016-11" db="UniProtKB">
        <authorList>
            <consortium name="WormBaseParasite"/>
        </authorList>
    </citation>
    <scope>IDENTIFICATION</scope>
</reference>
<dbReference type="WBParaSite" id="MhA1_Contig117.frz3.gene10">
    <property type="protein sequence ID" value="MhA1_Contig117.frz3.gene10"/>
    <property type="gene ID" value="MhA1_Contig117.frz3.gene10"/>
</dbReference>
<name>A0A1I8AZL7_MELHA</name>
<dbReference type="Proteomes" id="UP000095281">
    <property type="component" value="Unplaced"/>
</dbReference>
<evidence type="ECO:0000313" key="1">
    <source>
        <dbReference type="Proteomes" id="UP000095281"/>
    </source>
</evidence>
<proteinExistence type="predicted"/>
<sequence>MTEINKLIQAARLNFADNQFSNWLNVNKYFNLLKNADLSLTEDVYRAYAAIIDALLLHHLDEFSQKNFLNTKKIAYLILQLDAIILKSTQIEGKNSKNFKLLDYLVKCIIYTRIGDFINACVLAEKSPISSKKQKQLILAIYSYSLAYEYAFKGLELGEDVDQNLYAVLSLYALELVVLIRKNSVDENSLFFCNNFMLGSFIFNYAQTFTNLPKGNKENESFVISDQTTILRRLNDYFDGERCLKKSFLLVENIYFLRRFVWLLEEFDEFKEGIYPFIDDLFNSLPECPQDAYNACSPESISRADIKIFLFRLSNYLKCKFNNNQIDFTLSWIFYKKPHSNHQQFWNFVKSANDEGISNINLNILIQITTALEQIRDPNMEIIQTNSDDLINIINFINKLKLKEENNFLKIILGRYSNLLKQSIPENDWIFVVDENKIEAKEENLINIEKEEEIIVVEDENINKLRQRENIRQEPEKQFSTISTQTEQNIEQINQQNRQIRIIQDWGEANFHINRWIYHNAALCRMFNKK</sequence>